<dbReference type="EMBL" id="CP036289">
    <property type="protein sequence ID" value="QDU74651.1"/>
    <property type="molecule type" value="Genomic_DNA"/>
</dbReference>
<dbReference type="OrthoDB" id="258438at2"/>
<dbReference type="Pfam" id="PF00899">
    <property type="entry name" value="ThiF"/>
    <property type="match status" value="1"/>
</dbReference>
<dbReference type="Proteomes" id="UP000318626">
    <property type="component" value="Chromosome"/>
</dbReference>
<dbReference type="GO" id="GO:0016779">
    <property type="term" value="F:nucleotidyltransferase activity"/>
    <property type="evidence" value="ECO:0007669"/>
    <property type="project" value="UniProtKB-KW"/>
</dbReference>
<dbReference type="InterPro" id="IPR000594">
    <property type="entry name" value="ThiF_NAD_FAD-bd"/>
</dbReference>
<feature type="domain" description="THIF-type NAD/FAD binding fold" evidence="1">
    <location>
        <begin position="22"/>
        <end position="203"/>
    </location>
</feature>
<dbReference type="Gene3D" id="3.40.50.720">
    <property type="entry name" value="NAD(P)-binding Rossmann-like Domain"/>
    <property type="match status" value="1"/>
</dbReference>
<accession>A0A518C617</accession>
<sequence length="222" mass="24092">MNAIEITPHDRFTRQRDLVPSDRLADVATTVIGVGAIGRQVALQLAAIGAPRIQLVDFDAVDVTNVTTQGYAAEDVDQPKVLATATAIRRLDASIQVATIQDRYRAKLEIGEAVFCCVDSISTRAAIWRSAANRCRFWVDGRMLGETIRILAASDTDTFARYANTLFAPADAQTGSCTSRSTIYAASIAAGLMVHQFTRWLRRLPVDCDTTLNLLAGECTVA</sequence>
<dbReference type="GO" id="GO:0061503">
    <property type="term" value="F:tRNA threonylcarbamoyladenosine dehydratase"/>
    <property type="evidence" value="ECO:0007669"/>
    <property type="project" value="TreeGrafter"/>
</dbReference>
<reference evidence="3" key="1">
    <citation type="submission" date="2019-02" db="EMBL/GenBank/DDBJ databases">
        <title>Deep-cultivation of Planctomycetes and their phenomic and genomic characterization uncovers novel biology.</title>
        <authorList>
            <person name="Wiegand S."/>
            <person name="Jogler M."/>
            <person name="Boedeker C."/>
            <person name="Pinto D."/>
            <person name="Vollmers J."/>
            <person name="Rivas-Marin E."/>
            <person name="Kohn T."/>
            <person name="Peeters S.H."/>
            <person name="Heuer A."/>
            <person name="Rast P."/>
            <person name="Oberbeckmann S."/>
            <person name="Bunk B."/>
            <person name="Jeske O."/>
            <person name="Meyerdierks A."/>
            <person name="Storesund J.E."/>
            <person name="Kallscheuer N."/>
            <person name="Luecker S."/>
            <person name="Lage O.M."/>
            <person name="Pohl T."/>
            <person name="Merkel B.J."/>
            <person name="Hornburger P."/>
            <person name="Mueller R.-W."/>
            <person name="Bruemmer F."/>
            <person name="Labrenz M."/>
            <person name="Spormann A.M."/>
            <person name="Op den Camp H."/>
            <person name="Overmann J."/>
            <person name="Amann R."/>
            <person name="Jetten M.S.M."/>
            <person name="Mascher T."/>
            <person name="Medema M.H."/>
            <person name="Devos D.P."/>
            <person name="Kaster A.-K."/>
            <person name="Ovreas L."/>
            <person name="Rohde M."/>
            <person name="Galperin M.Y."/>
            <person name="Jogler C."/>
        </authorList>
    </citation>
    <scope>NUCLEOTIDE SEQUENCE [LARGE SCALE GENOMIC DNA]</scope>
    <source>
        <strain evidence="3">Pan97</strain>
    </source>
</reference>
<dbReference type="AlphaFoldDB" id="A0A518C617"/>
<dbReference type="GO" id="GO:0061504">
    <property type="term" value="P:cyclic threonylcarbamoyladenosine biosynthetic process"/>
    <property type="evidence" value="ECO:0007669"/>
    <property type="project" value="TreeGrafter"/>
</dbReference>
<dbReference type="RefSeq" id="WP_144971592.1">
    <property type="nucleotide sequence ID" value="NZ_CP036289.1"/>
</dbReference>
<dbReference type="KEGG" id="bvo:Pan97_16630"/>
<keyword evidence="2" id="KW-0548">Nucleotidyltransferase</keyword>
<dbReference type="EC" id="2.7.7.73" evidence="2"/>
<keyword evidence="2" id="KW-0808">Transferase</keyword>
<protein>
    <submittedName>
        <fullName evidence="2">Sulfur carrier protein ThiS adenylyltransferase</fullName>
        <ecNumber evidence="2">2.7.7.73</ecNumber>
    </submittedName>
</protein>
<dbReference type="SUPFAM" id="SSF69572">
    <property type="entry name" value="Activating enzymes of the ubiquitin-like proteins"/>
    <property type="match status" value="1"/>
</dbReference>
<dbReference type="PANTHER" id="PTHR43267:SF3">
    <property type="entry name" value="THIF PROTEIN"/>
    <property type="match status" value="1"/>
</dbReference>
<dbReference type="PANTHER" id="PTHR43267">
    <property type="entry name" value="TRNA THREONYLCARBAMOYLADENOSINE DEHYDRATASE"/>
    <property type="match status" value="1"/>
</dbReference>
<dbReference type="InterPro" id="IPR045886">
    <property type="entry name" value="ThiF/MoeB/HesA"/>
</dbReference>
<name>A0A518C617_9BACT</name>
<evidence type="ECO:0000313" key="2">
    <source>
        <dbReference type="EMBL" id="QDU74651.1"/>
    </source>
</evidence>
<dbReference type="InterPro" id="IPR035985">
    <property type="entry name" value="Ubiquitin-activating_enz"/>
</dbReference>
<gene>
    <name evidence="2" type="primary">thiF</name>
    <name evidence="2" type="ORF">Pan97_16630</name>
</gene>
<organism evidence="2 3">
    <name type="scientific">Bremerella volcania</name>
    <dbReference type="NCBI Taxonomy" id="2527984"/>
    <lineage>
        <taxon>Bacteria</taxon>
        <taxon>Pseudomonadati</taxon>
        <taxon>Planctomycetota</taxon>
        <taxon>Planctomycetia</taxon>
        <taxon>Pirellulales</taxon>
        <taxon>Pirellulaceae</taxon>
        <taxon>Bremerella</taxon>
    </lineage>
</organism>
<keyword evidence="3" id="KW-1185">Reference proteome</keyword>
<evidence type="ECO:0000313" key="3">
    <source>
        <dbReference type="Proteomes" id="UP000318626"/>
    </source>
</evidence>
<evidence type="ECO:0000259" key="1">
    <source>
        <dbReference type="Pfam" id="PF00899"/>
    </source>
</evidence>
<proteinExistence type="predicted"/>
<dbReference type="GO" id="GO:0008641">
    <property type="term" value="F:ubiquitin-like modifier activating enzyme activity"/>
    <property type="evidence" value="ECO:0007669"/>
    <property type="project" value="InterPro"/>
</dbReference>